<comment type="caution">
    <text evidence="2">The sequence shown here is derived from an EMBL/GenBank/DDBJ whole genome shotgun (WGS) entry which is preliminary data.</text>
</comment>
<dbReference type="Proteomes" id="UP000254266">
    <property type="component" value="Unassembled WGS sequence"/>
</dbReference>
<dbReference type="AlphaFoldDB" id="A0A370DE85"/>
<dbReference type="EMBL" id="QFXC01000011">
    <property type="protein sequence ID" value="RDH82476.1"/>
    <property type="molecule type" value="Genomic_DNA"/>
</dbReference>
<proteinExistence type="predicted"/>
<accession>A0A370DE85</accession>
<organism evidence="2 3">
    <name type="scientific">endosymbiont of Galathealinum brachiosum</name>
    <dbReference type="NCBI Taxonomy" id="2200906"/>
    <lineage>
        <taxon>Bacteria</taxon>
        <taxon>Pseudomonadati</taxon>
        <taxon>Pseudomonadota</taxon>
        <taxon>Gammaproteobacteria</taxon>
        <taxon>sulfur-oxidizing symbionts</taxon>
    </lineage>
</organism>
<keyword evidence="1" id="KW-0472">Membrane</keyword>
<evidence type="ECO:0000313" key="2">
    <source>
        <dbReference type="EMBL" id="RDH82476.1"/>
    </source>
</evidence>
<gene>
    <name evidence="2" type="ORF">DIZ80_09300</name>
</gene>
<keyword evidence="1" id="KW-0812">Transmembrane</keyword>
<evidence type="ECO:0000313" key="3">
    <source>
        <dbReference type="Proteomes" id="UP000254266"/>
    </source>
</evidence>
<name>A0A370DE85_9GAMM</name>
<protein>
    <submittedName>
        <fullName evidence="2">Uncharacterized protein</fullName>
    </submittedName>
</protein>
<feature type="transmembrane region" description="Helical" evidence="1">
    <location>
        <begin position="7"/>
        <end position="26"/>
    </location>
</feature>
<sequence length="204" mass="22922">MSIGTSIFLSVIFMSIFYIITIYNKWKLIGKAFGGLIALSIIGGASYWVYLEYAARPQVLNSLRGIDLGITEVELTLAKGKPDYYYNAEEKYDHRKYLIYDEISITLNTNIAGVLEVDTICNRGNYTKVQGLSKGDPESKIIEKLGVPSNTSINKEGLIKLTSYPKWNTNFEIEKGVIKKICVTRTGVASYTKEYSDTKDPKDK</sequence>
<keyword evidence="1" id="KW-1133">Transmembrane helix</keyword>
<feature type="transmembrane region" description="Helical" evidence="1">
    <location>
        <begin position="32"/>
        <end position="51"/>
    </location>
</feature>
<evidence type="ECO:0000256" key="1">
    <source>
        <dbReference type="SAM" id="Phobius"/>
    </source>
</evidence>
<reference evidence="2 3" key="1">
    <citation type="journal article" date="2018" name="ISME J.">
        <title>Endosymbiont genomes yield clues of tubeworm success.</title>
        <authorList>
            <person name="Li Y."/>
            <person name="Liles M.R."/>
            <person name="Halanych K.M."/>
        </authorList>
    </citation>
    <scope>NUCLEOTIDE SEQUENCE [LARGE SCALE GENOMIC DNA]</scope>
    <source>
        <strain evidence="2">A1464</strain>
    </source>
</reference>
<keyword evidence="3" id="KW-1185">Reference proteome</keyword>